<proteinExistence type="inferred from homology"/>
<dbReference type="Pfam" id="PF04542">
    <property type="entry name" value="Sigma70_r2"/>
    <property type="match status" value="1"/>
</dbReference>
<dbReference type="Gene3D" id="1.10.10.10">
    <property type="entry name" value="Winged helix-like DNA-binding domain superfamily/Winged helix DNA-binding domain"/>
    <property type="match status" value="1"/>
</dbReference>
<dbReference type="InterPro" id="IPR036388">
    <property type="entry name" value="WH-like_DNA-bd_sf"/>
</dbReference>
<dbReference type="PANTHER" id="PTHR43133">
    <property type="entry name" value="RNA POLYMERASE ECF-TYPE SIGMA FACTO"/>
    <property type="match status" value="1"/>
</dbReference>
<keyword evidence="4" id="KW-0804">Transcription</keyword>
<dbReference type="SUPFAM" id="SSF88946">
    <property type="entry name" value="Sigma2 domain of RNA polymerase sigma factors"/>
    <property type="match status" value="1"/>
</dbReference>
<feature type="domain" description="RNA polymerase sigma factor 70 region 4 type 2" evidence="6">
    <location>
        <begin position="114"/>
        <end position="163"/>
    </location>
</feature>
<feature type="domain" description="RNA polymerase sigma-70 region 2" evidence="5">
    <location>
        <begin position="20"/>
        <end position="84"/>
    </location>
</feature>
<dbReference type="EMBL" id="CP027231">
    <property type="protein sequence ID" value="AVM52125.1"/>
    <property type="molecule type" value="Genomic_DNA"/>
</dbReference>
<comment type="similarity">
    <text evidence="1">Belongs to the sigma-70 factor family. ECF subfamily.</text>
</comment>
<accession>A0ABM6T665</accession>
<dbReference type="InterPro" id="IPR013325">
    <property type="entry name" value="RNA_pol_sigma_r2"/>
</dbReference>
<protein>
    <submittedName>
        <fullName evidence="7">RNA polymerase factor sigma-70</fullName>
    </submittedName>
</protein>
<evidence type="ECO:0000256" key="1">
    <source>
        <dbReference type="ARBA" id="ARBA00010641"/>
    </source>
</evidence>
<dbReference type="InterPro" id="IPR013249">
    <property type="entry name" value="RNA_pol_sigma70_r4_t2"/>
</dbReference>
<dbReference type="Proteomes" id="UP000238304">
    <property type="component" value="Chromosome"/>
</dbReference>
<evidence type="ECO:0000256" key="2">
    <source>
        <dbReference type="ARBA" id="ARBA00023015"/>
    </source>
</evidence>
<keyword evidence="2" id="KW-0805">Transcription regulation</keyword>
<dbReference type="Gene3D" id="1.10.1740.10">
    <property type="match status" value="1"/>
</dbReference>
<evidence type="ECO:0000259" key="6">
    <source>
        <dbReference type="Pfam" id="PF08281"/>
    </source>
</evidence>
<evidence type="ECO:0000259" key="5">
    <source>
        <dbReference type="Pfam" id="PF04542"/>
    </source>
</evidence>
<dbReference type="NCBIfam" id="TIGR02937">
    <property type="entry name" value="sigma70-ECF"/>
    <property type="match status" value="1"/>
</dbReference>
<evidence type="ECO:0000256" key="4">
    <source>
        <dbReference type="ARBA" id="ARBA00023163"/>
    </source>
</evidence>
<dbReference type="InterPro" id="IPR007627">
    <property type="entry name" value="RNA_pol_sigma70_r2"/>
</dbReference>
<keyword evidence="8" id="KW-1185">Reference proteome</keyword>
<dbReference type="Pfam" id="PF08281">
    <property type="entry name" value="Sigma70_r4_2"/>
    <property type="match status" value="1"/>
</dbReference>
<dbReference type="RefSeq" id="WP_106040458.1">
    <property type="nucleotide sequence ID" value="NZ_CP027231.1"/>
</dbReference>
<dbReference type="InterPro" id="IPR013324">
    <property type="entry name" value="RNA_pol_sigma_r3/r4-like"/>
</dbReference>
<dbReference type="SUPFAM" id="SSF88659">
    <property type="entry name" value="Sigma3 and sigma4 domains of RNA polymerase sigma factors"/>
    <property type="match status" value="1"/>
</dbReference>
<name>A0ABM6T665_9BACE</name>
<evidence type="ECO:0000313" key="7">
    <source>
        <dbReference type="EMBL" id="AVM52125.1"/>
    </source>
</evidence>
<keyword evidence="3" id="KW-0731">Sigma factor</keyword>
<reference evidence="7 8" key="1">
    <citation type="submission" date="2018-02" db="EMBL/GenBank/DDBJ databases">
        <authorList>
            <person name="Holder M.E."/>
            <person name="Ajami N.J."/>
            <person name="Petrosino J.F."/>
        </authorList>
    </citation>
    <scope>NUCLEOTIDE SEQUENCE [LARGE SCALE GENOMIC DNA]</scope>
    <source>
        <strain evidence="7 8">ATCC 33285</strain>
    </source>
</reference>
<gene>
    <name evidence="7" type="ORF">C4H11_03430</name>
</gene>
<dbReference type="InterPro" id="IPR014284">
    <property type="entry name" value="RNA_pol_sigma-70_dom"/>
</dbReference>
<organism evidence="7 8">
    <name type="scientific">Bacteroides zoogleoformans</name>
    <dbReference type="NCBI Taxonomy" id="28119"/>
    <lineage>
        <taxon>Bacteria</taxon>
        <taxon>Pseudomonadati</taxon>
        <taxon>Bacteroidota</taxon>
        <taxon>Bacteroidia</taxon>
        <taxon>Bacteroidales</taxon>
        <taxon>Bacteroidaceae</taxon>
        <taxon>Bacteroides</taxon>
    </lineage>
</organism>
<dbReference type="PANTHER" id="PTHR43133:SF46">
    <property type="entry name" value="RNA POLYMERASE SIGMA-70 FACTOR ECF SUBFAMILY"/>
    <property type="match status" value="1"/>
</dbReference>
<dbReference type="InterPro" id="IPR039425">
    <property type="entry name" value="RNA_pol_sigma-70-like"/>
</dbReference>
<evidence type="ECO:0000256" key="3">
    <source>
        <dbReference type="ARBA" id="ARBA00023082"/>
    </source>
</evidence>
<evidence type="ECO:0000313" key="8">
    <source>
        <dbReference type="Proteomes" id="UP000238304"/>
    </source>
</evidence>
<sequence>MKKKKENSRSDTLKDNFEKLFKENYSSLYYYALHFIPDSEICKDLVSDTFYFVWENIKTLRMETAKVYMYTHLQRLCIDYLRRLGMIVGKTESYLAMLREWNENDWKESEERIQNIMRLIEQMPTLTRTIMEQCYIYKKKYIEVAEMTGLSESGVRKHVMKGLNIIRQYFSVKYKKRQ</sequence>